<dbReference type="InterPro" id="IPR044878">
    <property type="entry name" value="UbiA_sf"/>
</dbReference>
<dbReference type="FunFam" id="1.10.357.140:FF:000008">
    <property type="entry name" value="4-hydroxybenzoate octaprenyltransferase"/>
    <property type="match status" value="1"/>
</dbReference>
<dbReference type="PANTHER" id="PTHR11048:SF28">
    <property type="entry name" value="4-HYDROXYBENZOATE POLYPRENYLTRANSFERASE, MITOCHONDRIAL"/>
    <property type="match status" value="1"/>
</dbReference>
<comment type="similarity">
    <text evidence="3">Belongs to the UbiA prenyltransferase family.</text>
</comment>
<dbReference type="InterPro" id="IPR000537">
    <property type="entry name" value="UbiA_prenyltransferase"/>
</dbReference>
<comment type="caution">
    <text evidence="10">The sequence shown here is derived from an EMBL/GenBank/DDBJ whole genome shotgun (WGS) entry which is preliminary data.</text>
</comment>
<feature type="transmembrane region" description="Helical" evidence="9">
    <location>
        <begin position="7"/>
        <end position="27"/>
    </location>
</feature>
<dbReference type="GO" id="GO:0016765">
    <property type="term" value="F:transferase activity, transferring alkyl or aryl (other than methyl) groups"/>
    <property type="evidence" value="ECO:0007669"/>
    <property type="project" value="InterPro"/>
</dbReference>
<dbReference type="EMBL" id="QCXX01000002">
    <property type="protein sequence ID" value="PUV24911.1"/>
    <property type="molecule type" value="Genomic_DNA"/>
</dbReference>
<dbReference type="InterPro" id="IPR039653">
    <property type="entry name" value="Prenyltransferase"/>
</dbReference>
<feature type="transmembrane region" description="Helical" evidence="9">
    <location>
        <begin position="202"/>
        <end position="223"/>
    </location>
</feature>
<feature type="transmembrane region" description="Helical" evidence="9">
    <location>
        <begin position="261"/>
        <end position="283"/>
    </location>
</feature>
<evidence type="ECO:0000256" key="4">
    <source>
        <dbReference type="ARBA" id="ARBA00022475"/>
    </source>
</evidence>
<keyword evidence="4" id="KW-1003">Cell membrane</keyword>
<dbReference type="GO" id="GO:0005886">
    <property type="term" value="C:plasma membrane"/>
    <property type="evidence" value="ECO:0007669"/>
    <property type="project" value="TreeGrafter"/>
</dbReference>
<dbReference type="InterPro" id="IPR006371">
    <property type="entry name" value="Polyprenyltransferase_UbiA-li"/>
</dbReference>
<sequence length="284" mass="31972">MKKYLSLVLFAHSVFALPFALIGFFLALHTTEYTFSWKLLLLMLLCMVTARNAAMAFNRYLDRDIDAINPRTAMRDIPAGKISARNALIFTIVNCLLFVMATYFINSLCFMLSPIALFVVLFYSYTKRITPLCHLVLGAGLGLAPIGAYLVITGQFATVPVLYGFAVLTWVSGFDIIYALQDEAFDRANKLNSIPVWLGTKGAMRVSECLHVLSFIFVLIPAFLMPVGWIYYLGVVFYGGLLIYQHTLFSSTNLSRVNRDFMTTNGYASVIFAVFYLLDIWLIK</sequence>
<dbReference type="OrthoDB" id="9782418at2"/>
<dbReference type="NCBIfam" id="TIGR01475">
    <property type="entry name" value="ubiA_other"/>
    <property type="match status" value="1"/>
</dbReference>
<accession>A0A363NW78</accession>
<dbReference type="PANTHER" id="PTHR11048">
    <property type="entry name" value="PRENYLTRANSFERASES"/>
    <property type="match status" value="1"/>
</dbReference>
<evidence type="ECO:0000313" key="10">
    <source>
        <dbReference type="EMBL" id="PUV24911.1"/>
    </source>
</evidence>
<dbReference type="AlphaFoldDB" id="A0A363NW78"/>
<evidence type="ECO:0000256" key="7">
    <source>
        <dbReference type="ARBA" id="ARBA00022989"/>
    </source>
</evidence>
<gene>
    <name evidence="10" type="ORF">DCO56_08105</name>
</gene>
<dbReference type="CDD" id="cd13959">
    <property type="entry name" value="PT_UbiA_COQ2"/>
    <property type="match status" value="1"/>
</dbReference>
<organism evidence="10 11">
    <name type="scientific">Sphingobacterium athyrii</name>
    <dbReference type="NCBI Taxonomy" id="2152717"/>
    <lineage>
        <taxon>Bacteria</taxon>
        <taxon>Pseudomonadati</taxon>
        <taxon>Bacteroidota</taxon>
        <taxon>Sphingobacteriia</taxon>
        <taxon>Sphingobacteriales</taxon>
        <taxon>Sphingobacteriaceae</taxon>
        <taxon>Sphingobacterium</taxon>
    </lineage>
</organism>
<keyword evidence="8 9" id="KW-0472">Membrane</keyword>
<feature type="transmembrane region" description="Helical" evidence="9">
    <location>
        <begin position="132"/>
        <end position="152"/>
    </location>
</feature>
<evidence type="ECO:0000256" key="2">
    <source>
        <dbReference type="ARBA" id="ARBA00004141"/>
    </source>
</evidence>
<dbReference type="Pfam" id="PF01040">
    <property type="entry name" value="UbiA"/>
    <property type="match status" value="1"/>
</dbReference>
<evidence type="ECO:0000256" key="5">
    <source>
        <dbReference type="ARBA" id="ARBA00022679"/>
    </source>
</evidence>
<keyword evidence="7 9" id="KW-1133">Transmembrane helix</keyword>
<feature type="transmembrane region" description="Helical" evidence="9">
    <location>
        <begin position="39"/>
        <end position="61"/>
    </location>
</feature>
<evidence type="ECO:0000256" key="9">
    <source>
        <dbReference type="SAM" id="Phobius"/>
    </source>
</evidence>
<evidence type="ECO:0000256" key="1">
    <source>
        <dbReference type="ARBA" id="ARBA00001946"/>
    </source>
</evidence>
<protein>
    <submittedName>
        <fullName evidence="10">4-hydroxybenzoate octaprenyltransferase</fullName>
    </submittedName>
</protein>
<feature type="transmembrane region" description="Helical" evidence="9">
    <location>
        <begin position="105"/>
        <end position="125"/>
    </location>
</feature>
<evidence type="ECO:0000256" key="8">
    <source>
        <dbReference type="ARBA" id="ARBA00023136"/>
    </source>
</evidence>
<keyword evidence="5 10" id="KW-0808">Transferase</keyword>
<evidence type="ECO:0000256" key="3">
    <source>
        <dbReference type="ARBA" id="ARBA00005985"/>
    </source>
</evidence>
<proteinExistence type="inferred from homology"/>
<dbReference type="Gene3D" id="1.10.357.140">
    <property type="entry name" value="UbiA prenyltransferase"/>
    <property type="match status" value="1"/>
</dbReference>
<dbReference type="Gene3D" id="1.20.120.1780">
    <property type="entry name" value="UbiA prenyltransferase"/>
    <property type="match status" value="1"/>
</dbReference>
<reference evidence="10 11" key="1">
    <citation type="submission" date="2018-04" db="EMBL/GenBank/DDBJ databases">
        <title>Sphingobacterium sp. M46 Genome.</title>
        <authorList>
            <person name="Cheng J."/>
            <person name="Li Y."/>
        </authorList>
    </citation>
    <scope>NUCLEOTIDE SEQUENCE [LARGE SCALE GENOMIC DNA]</scope>
    <source>
        <strain evidence="10 11">M46</strain>
    </source>
</reference>
<evidence type="ECO:0000313" key="11">
    <source>
        <dbReference type="Proteomes" id="UP000250831"/>
    </source>
</evidence>
<dbReference type="RefSeq" id="WP_108633244.1">
    <property type="nucleotide sequence ID" value="NZ_QCXX01000002.1"/>
</dbReference>
<comment type="subcellular location">
    <subcellularLocation>
        <location evidence="2">Membrane</location>
        <topology evidence="2">Multi-pass membrane protein</topology>
    </subcellularLocation>
</comment>
<keyword evidence="11" id="KW-1185">Reference proteome</keyword>
<feature type="transmembrane region" description="Helical" evidence="9">
    <location>
        <begin position="82"/>
        <end position="99"/>
    </location>
</feature>
<evidence type="ECO:0000256" key="6">
    <source>
        <dbReference type="ARBA" id="ARBA00022692"/>
    </source>
</evidence>
<keyword evidence="6 9" id="KW-0812">Transmembrane</keyword>
<dbReference type="GO" id="GO:0006744">
    <property type="term" value="P:ubiquinone biosynthetic process"/>
    <property type="evidence" value="ECO:0007669"/>
    <property type="project" value="TreeGrafter"/>
</dbReference>
<name>A0A363NW78_9SPHI</name>
<comment type="cofactor">
    <cofactor evidence="1">
        <name>Mg(2+)</name>
        <dbReference type="ChEBI" id="CHEBI:18420"/>
    </cofactor>
</comment>
<dbReference type="Proteomes" id="UP000250831">
    <property type="component" value="Unassembled WGS sequence"/>
</dbReference>
<feature type="transmembrane region" description="Helical" evidence="9">
    <location>
        <begin position="158"/>
        <end position="181"/>
    </location>
</feature>